<dbReference type="EMBL" id="CAJEWN010000101">
    <property type="protein sequence ID" value="CAD2164018.1"/>
    <property type="molecule type" value="Genomic_DNA"/>
</dbReference>
<dbReference type="AlphaFoldDB" id="A0A6V7URD8"/>
<organism evidence="1 2">
    <name type="scientific">Meloidogyne enterolobii</name>
    <name type="common">Root-knot nematode worm</name>
    <name type="synonym">Meloidogyne mayaguensis</name>
    <dbReference type="NCBI Taxonomy" id="390850"/>
    <lineage>
        <taxon>Eukaryota</taxon>
        <taxon>Metazoa</taxon>
        <taxon>Ecdysozoa</taxon>
        <taxon>Nematoda</taxon>
        <taxon>Chromadorea</taxon>
        <taxon>Rhabditida</taxon>
        <taxon>Tylenchina</taxon>
        <taxon>Tylenchomorpha</taxon>
        <taxon>Tylenchoidea</taxon>
        <taxon>Meloidogynidae</taxon>
        <taxon>Meloidogyninae</taxon>
        <taxon>Meloidogyne</taxon>
    </lineage>
</organism>
<comment type="caution">
    <text evidence="1">The sequence shown here is derived from an EMBL/GenBank/DDBJ whole genome shotgun (WGS) entry which is preliminary data.</text>
</comment>
<evidence type="ECO:0000313" key="2">
    <source>
        <dbReference type="Proteomes" id="UP000580250"/>
    </source>
</evidence>
<sequence>MKFWLLPPSVREMPKWTKMDYGTPLCPKMNRIFFLFNKQIEGGNKLKMKLELMENITKNPTIYLLHVWDVDDWANYGNLIKIFNFFLIINKSLVQKIIDEELKIILNKPTKFTEKYCLFC</sequence>
<dbReference type="Proteomes" id="UP000580250">
    <property type="component" value="Unassembled WGS sequence"/>
</dbReference>
<gene>
    <name evidence="1" type="ORF">MENT_LOCUS16342</name>
</gene>
<evidence type="ECO:0000313" key="1">
    <source>
        <dbReference type="EMBL" id="CAD2164018.1"/>
    </source>
</evidence>
<protein>
    <submittedName>
        <fullName evidence="1">Uncharacterized protein</fullName>
    </submittedName>
</protein>
<accession>A0A6V7URD8</accession>
<proteinExistence type="predicted"/>
<name>A0A6V7URD8_MELEN</name>
<reference evidence="1 2" key="1">
    <citation type="submission" date="2020-08" db="EMBL/GenBank/DDBJ databases">
        <authorList>
            <person name="Koutsovoulos G."/>
            <person name="Danchin GJ E."/>
        </authorList>
    </citation>
    <scope>NUCLEOTIDE SEQUENCE [LARGE SCALE GENOMIC DNA]</scope>
</reference>